<dbReference type="Proteomes" id="UP000077428">
    <property type="component" value="Unassembled WGS sequence"/>
</dbReference>
<evidence type="ECO:0000313" key="2">
    <source>
        <dbReference type="Proteomes" id="UP000077428"/>
    </source>
</evidence>
<accession>A0A166BP15</accession>
<dbReference type="EMBL" id="LWMU01000048">
    <property type="protein sequence ID" value="KZX13622.1"/>
    <property type="molecule type" value="Genomic_DNA"/>
</dbReference>
<sequence length="323" mass="38967">MIRQIEISQRFNFKKLNRHYECFIIDLENEMAYYKIHERFNDERFIQESLICDDSWIAILRELKSNVSSKIHNLKNKEIEDFKQGFENINLFEDFESEKFAYFEKLELIYSCNINIYHDTNYEEYSFKNNFPKNWEKFANLLINLVGFDVCHLDYQKKLVTGLFYDFRKDGIYDRNNKKLSLNLIEFGHHSVLSMGLPRLNFVVDLANRKIDGYYERKLNDKDILKILDLLDYYGVYLWITDDYQNKSLNHDLAIFDGYDWYLELVFDGGVIWYIFGNNEYPDTYTAIALKIIELTGYDLLELNTIDDNERKLFKKYAKRKLP</sequence>
<reference evidence="2" key="1">
    <citation type="journal article" date="2016" name="Genome Announc.">
        <title>Draft Genome Sequences of Methanobrevibacter curvatus DSM11111, Methanobrevibacter cuticularis DSM11139, Methanobrevibacter filiformis DSM11501, and Methanobrevibacter oralis DSM7256.</title>
        <authorList>
            <person name="Poehlein A."/>
            <person name="Seedorf H."/>
        </authorList>
    </citation>
    <scope>NUCLEOTIDE SEQUENCE [LARGE SCALE GENOMIC DNA]</scope>
    <source>
        <strain evidence="2">DSM 7256 / JCM 30027 / ZR</strain>
    </source>
</reference>
<protein>
    <submittedName>
        <fullName evidence="1">Uncharacterized protein</fullName>
    </submittedName>
</protein>
<dbReference type="PATRIC" id="fig|66851.6.peg.597"/>
<keyword evidence="2" id="KW-1185">Reference proteome</keyword>
<organism evidence="1 2">
    <name type="scientific">Methanobrevibacter oralis</name>
    <dbReference type="NCBI Taxonomy" id="66851"/>
    <lineage>
        <taxon>Archaea</taxon>
        <taxon>Methanobacteriati</taxon>
        <taxon>Methanobacteriota</taxon>
        <taxon>Methanomada group</taxon>
        <taxon>Methanobacteria</taxon>
        <taxon>Methanobacteriales</taxon>
        <taxon>Methanobacteriaceae</taxon>
        <taxon>Methanobrevibacter</taxon>
    </lineage>
</organism>
<gene>
    <name evidence="1" type="ORF">MBORA_05320</name>
</gene>
<dbReference type="AlphaFoldDB" id="A0A166BP15"/>
<dbReference type="STRING" id="66851.MBORA_05320"/>
<proteinExistence type="predicted"/>
<name>A0A166BP15_METOA</name>
<comment type="caution">
    <text evidence="1">The sequence shown here is derived from an EMBL/GenBank/DDBJ whole genome shotgun (WGS) entry which is preliminary data.</text>
</comment>
<dbReference type="RefSeq" id="WP_042691411.1">
    <property type="nucleotide sequence ID" value="NZ_CABMAB010000002.1"/>
</dbReference>
<dbReference type="OrthoDB" id="74304at2157"/>
<evidence type="ECO:0000313" key="1">
    <source>
        <dbReference type="EMBL" id="KZX13622.1"/>
    </source>
</evidence>